<dbReference type="PROSITE" id="PS50222">
    <property type="entry name" value="EF_HAND_2"/>
    <property type="match status" value="1"/>
</dbReference>
<reference evidence="5" key="1">
    <citation type="submission" date="2021-01" db="EMBL/GenBank/DDBJ databases">
        <authorList>
            <person name="Corre E."/>
            <person name="Pelletier E."/>
            <person name="Niang G."/>
            <person name="Scheremetjew M."/>
            <person name="Finn R."/>
            <person name="Kale V."/>
            <person name="Holt S."/>
            <person name="Cochrane G."/>
            <person name="Meng A."/>
            <person name="Brown T."/>
            <person name="Cohen L."/>
        </authorList>
    </citation>
    <scope>NUCLEOTIDE SEQUENCE</scope>
    <source>
        <strain evidence="5">CCMP 2712</strain>
    </source>
</reference>
<dbReference type="InterPro" id="IPR018247">
    <property type="entry name" value="EF_Hand_1_Ca_BS"/>
</dbReference>
<dbReference type="PANTHER" id="PTHR14095">
    <property type="entry name" value="PHOSPHATASE 2A REGULATORY SUBUNIT-RELATED"/>
    <property type="match status" value="1"/>
</dbReference>
<dbReference type="FunFam" id="1.10.238.10:FF:000025">
    <property type="entry name" value="serine/threonine-protein phosphatase 2A regulatory subunit B'' subunit alpha"/>
    <property type="match status" value="1"/>
</dbReference>
<name>A0A7S4JH23_GUITH</name>
<dbReference type="PANTHER" id="PTHR14095:SF0">
    <property type="entry name" value="MIP22305P"/>
    <property type="match status" value="1"/>
</dbReference>
<keyword evidence="2" id="KW-0106">Calcium</keyword>
<dbReference type="Pfam" id="PF17958">
    <property type="entry name" value="EF-hand_13"/>
    <property type="match status" value="1"/>
</dbReference>
<accession>A0A7S4JH23</accession>
<feature type="compositionally biased region" description="Basic and acidic residues" evidence="3">
    <location>
        <begin position="107"/>
        <end position="146"/>
    </location>
</feature>
<dbReference type="PROSITE" id="PS00018">
    <property type="entry name" value="EF_HAND_1"/>
    <property type="match status" value="1"/>
</dbReference>
<dbReference type="GO" id="GO:0019888">
    <property type="term" value="F:protein phosphatase regulator activity"/>
    <property type="evidence" value="ECO:0007669"/>
    <property type="project" value="TreeGrafter"/>
</dbReference>
<evidence type="ECO:0000313" key="5">
    <source>
        <dbReference type="EMBL" id="CAE2263270.1"/>
    </source>
</evidence>
<dbReference type="Pfam" id="PF13499">
    <property type="entry name" value="EF-hand_7"/>
    <property type="match status" value="1"/>
</dbReference>
<organism evidence="5">
    <name type="scientific">Guillardia theta</name>
    <name type="common">Cryptophyte</name>
    <name type="synonym">Cryptomonas phi</name>
    <dbReference type="NCBI Taxonomy" id="55529"/>
    <lineage>
        <taxon>Eukaryota</taxon>
        <taxon>Cryptophyceae</taxon>
        <taxon>Pyrenomonadales</taxon>
        <taxon>Geminigeraceae</taxon>
        <taxon>Guillardia</taxon>
    </lineage>
</organism>
<dbReference type="FunFam" id="1.10.238.220:FF:000003">
    <property type="entry name" value="Phosphoprotein phosphatase 2A regulatory subunit"/>
    <property type="match status" value="1"/>
</dbReference>
<dbReference type="InterPro" id="IPR011992">
    <property type="entry name" value="EF-hand-dom_pair"/>
</dbReference>
<dbReference type="Gene3D" id="1.10.238.10">
    <property type="entry name" value="EF-hand"/>
    <property type="match status" value="1"/>
</dbReference>
<dbReference type="Gene3D" id="1.10.238.220">
    <property type="match status" value="1"/>
</dbReference>
<dbReference type="InterPro" id="IPR041534">
    <property type="entry name" value="EF-hand_13"/>
</dbReference>
<dbReference type="GO" id="GO:0005509">
    <property type="term" value="F:calcium ion binding"/>
    <property type="evidence" value="ECO:0007669"/>
    <property type="project" value="InterPro"/>
</dbReference>
<dbReference type="InterPro" id="IPR002048">
    <property type="entry name" value="EF_hand_dom"/>
</dbReference>
<sequence length="558" mass="64475">MRIFPSLRENFGRMAAQEERLVPSSQAKLDELFLHWLSLPDAQQFVLSLLSNVRKGKPIGSVGSGFTSPNAEDKTSGKNLASPPPRSPTGRSPKHSPENNREGMWMDTKDGNLSKELGKDGDLHHAPHQEDAVMQDKQHPAARKPDASLSLPRFYNPKQPSDDVLGAAKLELEEMTQLFNSNPEGLNSENFISFATKVCGYPSFLAPTLFEKLAGDETKVSQAKCRFWWENSMKHKKPEARLFDLLKGQGSNYVTREDWMKHLRFLLDTHPGLDFLKGTPEFQDRYLECVVERIFYVNNRAENDKMTQLDFVKSNLVKVLKYVDEEPDINKVLDYFSYEHFYVLYCKFWELDNDHDFLLDRDDLVKLSNYALTYRIVDRIFSGACKPLSSGTPDKLGYQDFIWLLLSEEDKHSETAIRYWFRGIDLDGDGYITPHEMEYFYKEQLHRMDCLAQEVVQFEDILCQMTDMVKPAREGYISMLDLKRCKQPGVFFNVLFNLTKFIQYDQKDPGQIFNERATPELTDWDRYAKIEYARLAMEEDQGEYADEIDFGGEGGDDV</sequence>
<evidence type="ECO:0000256" key="1">
    <source>
        <dbReference type="ARBA" id="ARBA00022723"/>
    </source>
</evidence>
<dbReference type="SUPFAM" id="SSF47473">
    <property type="entry name" value="EF-hand"/>
    <property type="match status" value="2"/>
</dbReference>
<dbReference type="Gene3D" id="1.10.238.230">
    <property type="match status" value="1"/>
</dbReference>
<proteinExistence type="predicted"/>
<keyword evidence="1" id="KW-0479">Metal-binding</keyword>
<gene>
    <name evidence="5" type="ORF">GTHE00462_LOCUS5641</name>
</gene>
<protein>
    <recommendedName>
        <fullName evidence="4">EF-hand domain-containing protein</fullName>
    </recommendedName>
</protein>
<dbReference type="GO" id="GO:0000159">
    <property type="term" value="C:protein phosphatase type 2A complex"/>
    <property type="evidence" value="ECO:0007669"/>
    <property type="project" value="TreeGrafter"/>
</dbReference>
<dbReference type="CDD" id="cd21504">
    <property type="entry name" value="PPP2R3A_B-like"/>
    <property type="match status" value="1"/>
</dbReference>
<evidence type="ECO:0000259" key="4">
    <source>
        <dbReference type="PROSITE" id="PS50222"/>
    </source>
</evidence>
<dbReference type="EMBL" id="HBKN01007036">
    <property type="protein sequence ID" value="CAE2263270.1"/>
    <property type="molecule type" value="Transcribed_RNA"/>
</dbReference>
<evidence type="ECO:0000256" key="3">
    <source>
        <dbReference type="SAM" id="MobiDB-lite"/>
    </source>
</evidence>
<evidence type="ECO:0000256" key="2">
    <source>
        <dbReference type="ARBA" id="ARBA00022837"/>
    </source>
</evidence>
<feature type="domain" description="EF-hand" evidence="4">
    <location>
        <begin position="412"/>
        <end position="447"/>
    </location>
</feature>
<feature type="region of interest" description="Disordered" evidence="3">
    <location>
        <begin position="58"/>
        <end position="158"/>
    </location>
</feature>
<dbReference type="AlphaFoldDB" id="A0A7S4JH23"/>